<dbReference type="Pfam" id="PF24173">
    <property type="entry name" value="TPR_TTI1_N"/>
    <property type="match status" value="1"/>
</dbReference>
<evidence type="ECO:0000256" key="1">
    <source>
        <dbReference type="SAM" id="MobiDB-lite"/>
    </source>
</evidence>
<evidence type="ECO:0000259" key="2">
    <source>
        <dbReference type="Pfam" id="PF24173"/>
    </source>
</evidence>
<dbReference type="EMBL" id="LGAV01000001">
    <property type="protein sequence ID" value="KOS15957.1"/>
    <property type="molecule type" value="Genomic_DNA"/>
</dbReference>
<dbReference type="OrthoDB" id="49511at2759"/>
<keyword evidence="5" id="KW-1185">Reference proteome</keyword>
<feature type="domain" description="TTI1 C-terminal TPR" evidence="3">
    <location>
        <begin position="1029"/>
        <end position="1265"/>
    </location>
</feature>
<dbReference type="InterPro" id="IPR049362">
    <property type="entry name" value="TTI1_rpt"/>
</dbReference>
<dbReference type="InterPro" id="IPR057567">
    <property type="entry name" value="TPR_TTI1_C"/>
</dbReference>
<feature type="region of interest" description="Disordered" evidence="1">
    <location>
        <begin position="1015"/>
        <end position="1044"/>
    </location>
</feature>
<accession>A0A0M8MSN1</accession>
<feature type="compositionally biased region" description="Acidic residues" evidence="1">
    <location>
        <begin position="1019"/>
        <end position="1036"/>
    </location>
</feature>
<dbReference type="PANTHER" id="PTHR18460">
    <property type="entry name" value="TEL2 INTERACTING PROTEIN 1 TTI1 FAMILY MEMBER"/>
    <property type="match status" value="1"/>
</dbReference>
<sequence>MANGMNDAPSDASKALFQKLRPHCVAVLRHGSSPTSSSVLISSLASLYTCLSTLQDPLSPALIHYVFYPLSQLLRSQTQSLFSLPDRVRELVFLNLGCLARDWWQTWTWAHVSRTATGLTTPPTLEQSTDWKVWEQLLLLGVMALSGGPSPSTTVPNSDETKLAIAQFLVQLLAPRRETTPDEPWEWDGISDLPLMDESEDASIGNILSTQAYPARSHTRAARDVSACAGALAHILKVALDTSRKEEAPIVLRKTMLQLAGIVSFVWLSGVEYGIDSSGTIVLSDHRTPTTNLPTARACAERLRPVLPGMTSALIKLASSRAPAELVGQALRVLTAALVICLGDVVTEAQRPAPSEASAHTIPTSLEDFGTMTWTHEEPISAAIEELDSPSDTDSMSEASERSMAPSSVTSISDNGRPLPWLARTMQPVLVALSSLPSVAAREDPPSQLAMVDVAYALLVCMTETMTWAARSSLGYEPCQDLVRILLDLASSHHVIRVTDAAWQALNDVAPTRFAILDNEWDQILDSLPACIHMVQDTNVQVYARRASVLSILLSQSLVQAQWAAPTKGLARILSPEGQVEQWGGALVSALGQPIPAVLILADEVPHYRPALARLEAGSIDALARMWFDMGSALAALLLQGTNHPLTGLSKSVFAVPMYFVRTAKLERHARWHRSLASLVVANEMLLGISDVLATSDIEAIRVEPTHRRLRKTVHAFAKHIMQEVQSIWQGDVDRPEIPQAAPDQAITDVVSTDTSTELVRGLEQHLSLESASPTMITAGPAVDVSFVHAAQVDGEKRTVPLAEQEQKALQQRDRLRDQCDALLLCMLASAAELLGVAGRTQLLHTLYPVLSAMGRREEMVQLAAQYALDRIAQACAYPSIQSCVLHHTDYVLGAASHRLMAGLRAELYAGQPRASIMSTSPQGHLLSARTAPWVLVQVIQMLGAEALPLVEDAIDEVMTALDKFHEYDDVCDGLLAVLARLLQVMAPGTPPPPAVEPVTKSATDAFAAWYASRHSSEEMDGLEGDIPAEEGEEKEDPNPPPDRLQTIVTEMTTRCLPFLSHASAMIRSRSLDMLADGVRILAPQQRTAGLYPLLDRAWPLILARLGTSTTSAQRKTEQDPNVWMHATALIGTMGQYASGIFARRIVQEAWPRWQACLVSLSSCSSFMPRGKLPASTSQATEMSPTAPRIYDEHSALGHMVQAVLKALTQLLQGVGTHIESASVWSMATYPFLVDALDERQAPAIRTTAYAWLQAMVVTDSMAMWAACRAMRGESPPWHIRRAIHWYTPMTATITW</sequence>
<evidence type="ECO:0000313" key="4">
    <source>
        <dbReference type="EMBL" id="KOS15957.1"/>
    </source>
</evidence>
<dbReference type="PANTHER" id="PTHR18460:SF3">
    <property type="entry name" value="TELO2-INTERACTING PROTEIN 1 HOMOLOG"/>
    <property type="match status" value="1"/>
</dbReference>
<dbReference type="GeneID" id="28729613"/>
<dbReference type="STRING" id="77020.A0A0M8MSN1"/>
<feature type="region of interest" description="Disordered" evidence="1">
    <location>
        <begin position="384"/>
        <end position="412"/>
    </location>
</feature>
<dbReference type="InterPro" id="IPR052587">
    <property type="entry name" value="TELO2-interacting_protein_1"/>
</dbReference>
<dbReference type="Pfam" id="PF24181">
    <property type="entry name" value="TPR_TTI1_C"/>
    <property type="match status" value="1"/>
</dbReference>
<evidence type="ECO:0000313" key="5">
    <source>
        <dbReference type="Proteomes" id="UP000037751"/>
    </source>
</evidence>
<dbReference type="RefSeq" id="XP_017993589.1">
    <property type="nucleotide sequence ID" value="XM_018137737.1"/>
</dbReference>
<dbReference type="GO" id="GO:0005737">
    <property type="term" value="C:cytoplasm"/>
    <property type="evidence" value="ECO:0007669"/>
    <property type="project" value="TreeGrafter"/>
</dbReference>
<feature type="domain" description="TTI1 N-terminal TPR" evidence="2">
    <location>
        <begin position="17"/>
        <end position="92"/>
    </location>
</feature>
<comment type="caution">
    <text evidence="4">The sequence shown here is derived from an EMBL/GenBank/DDBJ whole genome shotgun (WGS) entry which is preliminary data.</text>
</comment>
<reference evidence="4 5" key="1">
    <citation type="submission" date="2015-07" db="EMBL/GenBank/DDBJ databases">
        <title>Draft Genome Sequence of Malassezia furfur CBS1878 and Malassezia pachydermatis CBS1879.</title>
        <authorList>
            <person name="Triana S."/>
            <person name="Ohm R."/>
            <person name="Gonzalez A."/>
            <person name="DeCock H."/>
            <person name="Restrepo S."/>
            <person name="Celis A."/>
        </authorList>
    </citation>
    <scope>NUCLEOTIDE SEQUENCE [LARGE SCALE GENOMIC DNA]</scope>
    <source>
        <strain evidence="4 5">CBS 1879</strain>
    </source>
</reference>
<name>A0A0M8MSN1_9BASI</name>
<dbReference type="VEuPathDB" id="FungiDB:Malapachy_3263"/>
<dbReference type="Pfam" id="PF21547">
    <property type="entry name" value="TTI1"/>
    <property type="match status" value="1"/>
</dbReference>
<evidence type="ECO:0000259" key="3">
    <source>
        <dbReference type="Pfam" id="PF24181"/>
    </source>
</evidence>
<organism evidence="4 5">
    <name type="scientific">Malassezia pachydermatis</name>
    <dbReference type="NCBI Taxonomy" id="77020"/>
    <lineage>
        <taxon>Eukaryota</taxon>
        <taxon>Fungi</taxon>
        <taxon>Dikarya</taxon>
        <taxon>Basidiomycota</taxon>
        <taxon>Ustilaginomycotina</taxon>
        <taxon>Malasseziomycetes</taxon>
        <taxon>Malasseziales</taxon>
        <taxon>Malasseziaceae</taxon>
        <taxon>Malassezia</taxon>
    </lineage>
</organism>
<protein>
    <submittedName>
        <fullName evidence="4">Heat repeat protein</fullName>
    </submittedName>
</protein>
<dbReference type="InterPro" id="IPR016024">
    <property type="entry name" value="ARM-type_fold"/>
</dbReference>
<dbReference type="InterPro" id="IPR057566">
    <property type="entry name" value="TPR_TTI1_N"/>
</dbReference>
<gene>
    <name evidence="4" type="ORF">Malapachy_3263</name>
</gene>
<dbReference type="SUPFAM" id="SSF48371">
    <property type="entry name" value="ARM repeat"/>
    <property type="match status" value="1"/>
</dbReference>
<dbReference type="Proteomes" id="UP000037751">
    <property type="component" value="Unassembled WGS sequence"/>
</dbReference>
<proteinExistence type="predicted"/>